<feature type="non-terminal residue" evidence="1">
    <location>
        <position position="1"/>
    </location>
</feature>
<keyword evidence="2" id="KW-1185">Reference proteome</keyword>
<organism evidence="1 2">
    <name type="scientific">Colletotrichum zoysiae</name>
    <dbReference type="NCBI Taxonomy" id="1216348"/>
    <lineage>
        <taxon>Eukaryota</taxon>
        <taxon>Fungi</taxon>
        <taxon>Dikarya</taxon>
        <taxon>Ascomycota</taxon>
        <taxon>Pezizomycotina</taxon>
        <taxon>Sordariomycetes</taxon>
        <taxon>Hypocreomycetidae</taxon>
        <taxon>Glomerellales</taxon>
        <taxon>Glomerellaceae</taxon>
        <taxon>Colletotrichum</taxon>
        <taxon>Colletotrichum graminicola species complex</taxon>
    </lineage>
</organism>
<reference evidence="1" key="1">
    <citation type="submission" date="2021-06" db="EMBL/GenBank/DDBJ databases">
        <title>Comparative genomics, transcriptomics and evolutionary studies reveal genomic signatures of adaptation to plant cell wall in hemibiotrophic fungi.</title>
        <authorList>
            <consortium name="DOE Joint Genome Institute"/>
            <person name="Baroncelli R."/>
            <person name="Diaz J.F."/>
            <person name="Benocci T."/>
            <person name="Peng M."/>
            <person name="Battaglia E."/>
            <person name="Haridas S."/>
            <person name="Andreopoulos W."/>
            <person name="Labutti K."/>
            <person name="Pangilinan J."/>
            <person name="Floch G.L."/>
            <person name="Makela M.R."/>
            <person name="Henrissat B."/>
            <person name="Grigoriev I.V."/>
            <person name="Crouch J.A."/>
            <person name="De Vries R.P."/>
            <person name="Sukno S.A."/>
            <person name="Thon M.R."/>
        </authorList>
    </citation>
    <scope>NUCLEOTIDE SEQUENCE</scope>
    <source>
        <strain evidence="1">MAFF235873</strain>
    </source>
</reference>
<protein>
    <submittedName>
        <fullName evidence="1">Uncharacterized protein</fullName>
    </submittedName>
</protein>
<evidence type="ECO:0000313" key="1">
    <source>
        <dbReference type="EMBL" id="KAK2026402.1"/>
    </source>
</evidence>
<dbReference type="Proteomes" id="UP001232148">
    <property type="component" value="Unassembled WGS sequence"/>
</dbReference>
<accession>A0AAD9HDP4</accession>
<sequence>SAALASEELEVAVLDFAALRRENQDLWALGAVLGPDAPRRWRPSLRRLVLRGACLSADDDLAVLVGGGDGDGDGDHGPRLASLGLFAPHLADGSWAEVLEMLRGRADPRRRRGTGTGATTPLELEALTSPTGGEADAMTAAQYDAVFSQPRGWALYEAQLSGEPALSAAVRYVSHLQDENPVRAVV</sequence>
<evidence type="ECO:0000313" key="2">
    <source>
        <dbReference type="Proteomes" id="UP001232148"/>
    </source>
</evidence>
<gene>
    <name evidence="1" type="ORF">LX32DRAFT_498086</name>
</gene>
<feature type="non-terminal residue" evidence="1">
    <location>
        <position position="186"/>
    </location>
</feature>
<dbReference type="AlphaFoldDB" id="A0AAD9HDP4"/>
<proteinExistence type="predicted"/>
<name>A0AAD9HDP4_9PEZI</name>
<comment type="caution">
    <text evidence="1">The sequence shown here is derived from an EMBL/GenBank/DDBJ whole genome shotgun (WGS) entry which is preliminary data.</text>
</comment>
<dbReference type="EMBL" id="MU842915">
    <property type="protein sequence ID" value="KAK2026402.1"/>
    <property type="molecule type" value="Genomic_DNA"/>
</dbReference>